<dbReference type="EMBL" id="CP101987">
    <property type="protein sequence ID" value="UUI72593.1"/>
    <property type="molecule type" value="Genomic_DNA"/>
</dbReference>
<organism evidence="2 3">
    <name type="scientific">Cellulomonas xiejunii</name>
    <dbReference type="NCBI Taxonomy" id="2968083"/>
    <lineage>
        <taxon>Bacteria</taxon>
        <taxon>Bacillati</taxon>
        <taxon>Actinomycetota</taxon>
        <taxon>Actinomycetes</taxon>
        <taxon>Micrococcales</taxon>
        <taxon>Cellulomonadaceae</taxon>
        <taxon>Cellulomonas</taxon>
    </lineage>
</organism>
<feature type="signal peptide" evidence="1">
    <location>
        <begin position="1"/>
        <end position="24"/>
    </location>
</feature>
<sequence>MARRPLATLAAALTLTLVLGGCNAMRDQVSGPPLDENGVAITKVVKDAVAEALPDAVETNTSTHLDGFANTLTVTVRWPDEVPLDATPLQDGARAICENVRGYDVVNFGFYLVGAERRAGILDAWSQAFPDLSPARDTVARIWEDDCPVVLA</sequence>
<dbReference type="Proteomes" id="UP001316384">
    <property type="component" value="Chromosome"/>
</dbReference>
<keyword evidence="1" id="KW-0732">Signal</keyword>
<reference evidence="2 3" key="1">
    <citation type="submission" date="2022-07" db="EMBL/GenBank/DDBJ databases">
        <title>Novel species in genus cellulomonas.</title>
        <authorList>
            <person name="Ye L."/>
        </authorList>
    </citation>
    <scope>NUCLEOTIDE SEQUENCE [LARGE SCALE GENOMIC DNA]</scope>
    <source>
        <strain evidence="3">zg-B89</strain>
    </source>
</reference>
<protein>
    <recommendedName>
        <fullName evidence="4">Lipoprotein</fullName>
    </recommendedName>
</protein>
<evidence type="ECO:0000313" key="2">
    <source>
        <dbReference type="EMBL" id="UUI72593.1"/>
    </source>
</evidence>
<accession>A0ABY5KW77</accession>
<keyword evidence="3" id="KW-1185">Reference proteome</keyword>
<evidence type="ECO:0008006" key="4">
    <source>
        <dbReference type="Google" id="ProtNLM"/>
    </source>
</evidence>
<gene>
    <name evidence="2" type="ORF">NP048_03780</name>
</gene>
<proteinExistence type="predicted"/>
<evidence type="ECO:0000313" key="3">
    <source>
        <dbReference type="Proteomes" id="UP001316384"/>
    </source>
</evidence>
<name>A0ABY5KW77_9CELL</name>
<dbReference type="PROSITE" id="PS51257">
    <property type="entry name" value="PROKAR_LIPOPROTEIN"/>
    <property type="match status" value="1"/>
</dbReference>
<evidence type="ECO:0000256" key="1">
    <source>
        <dbReference type="SAM" id="SignalP"/>
    </source>
</evidence>
<dbReference type="RefSeq" id="WP_227578153.1">
    <property type="nucleotide sequence ID" value="NZ_CP101987.1"/>
</dbReference>
<feature type="chain" id="PRO_5045700621" description="Lipoprotein" evidence="1">
    <location>
        <begin position="25"/>
        <end position="152"/>
    </location>
</feature>